<keyword evidence="4" id="KW-1185">Reference proteome</keyword>
<name>A0A178MVM2_9PROT</name>
<sequence>MSALLIMAATMAAGPVQAADLAGTLSELAAKFRFPGAVLLVSGPGGVETAVTGHANLASRVPVTEATRFHVASVGKMLTAVAALQLVEEGRLSLDAPVRPFLDEREAARLTHVDKATVSDLLTHTSGLPDCLRNGLFSTPEHPNIRWTASEALRLGQCRPATTPGAYAYSNTNYILLGHLLELSDKAELADILARRVLTPLGMADSTAMVDPADALLARGYRPASETGGRRDASHLAWATRLGDAPLTATARDLERFMSSLFRPDRPRVLPPRMLAAMAIERASADGEGYGWGLQVVPTDRGIRLGHSGRFAGFCAEAWYYPDQDRVVILLANGDEHTQDDPMDLIEERIMTD</sequence>
<proteinExistence type="predicted"/>
<evidence type="ECO:0000313" key="3">
    <source>
        <dbReference type="EMBL" id="OAN54585.1"/>
    </source>
</evidence>
<dbReference type="Proteomes" id="UP000078428">
    <property type="component" value="Unassembled WGS sequence"/>
</dbReference>
<keyword evidence="1" id="KW-0732">Signal</keyword>
<dbReference type="Pfam" id="PF00144">
    <property type="entry name" value="Beta-lactamase"/>
    <property type="match status" value="1"/>
</dbReference>
<dbReference type="STRING" id="1285242.A6A04_11700"/>
<feature type="chain" id="PRO_5008092286" description="Beta-lactamase-related domain-containing protein" evidence="1">
    <location>
        <begin position="19"/>
        <end position="353"/>
    </location>
</feature>
<gene>
    <name evidence="3" type="ORF">A6A04_11700</name>
</gene>
<evidence type="ECO:0000259" key="2">
    <source>
        <dbReference type="Pfam" id="PF00144"/>
    </source>
</evidence>
<accession>A0A178MVM2</accession>
<feature type="domain" description="Beta-lactamase-related" evidence="2">
    <location>
        <begin position="24"/>
        <end position="344"/>
    </location>
</feature>
<dbReference type="InterPro" id="IPR050491">
    <property type="entry name" value="AmpC-like"/>
</dbReference>
<dbReference type="PANTHER" id="PTHR46825">
    <property type="entry name" value="D-ALANYL-D-ALANINE-CARBOXYPEPTIDASE/ENDOPEPTIDASE AMPH"/>
    <property type="match status" value="1"/>
</dbReference>
<protein>
    <recommendedName>
        <fullName evidence="2">Beta-lactamase-related domain-containing protein</fullName>
    </recommendedName>
</protein>
<evidence type="ECO:0000313" key="4">
    <source>
        <dbReference type="Proteomes" id="UP000078428"/>
    </source>
</evidence>
<organism evidence="3 4">
    <name type="scientific">Paramagnetospirillum marisnigri</name>
    <dbReference type="NCBI Taxonomy" id="1285242"/>
    <lineage>
        <taxon>Bacteria</taxon>
        <taxon>Pseudomonadati</taxon>
        <taxon>Pseudomonadota</taxon>
        <taxon>Alphaproteobacteria</taxon>
        <taxon>Rhodospirillales</taxon>
        <taxon>Magnetospirillaceae</taxon>
        <taxon>Paramagnetospirillum</taxon>
    </lineage>
</organism>
<evidence type="ECO:0000256" key="1">
    <source>
        <dbReference type="SAM" id="SignalP"/>
    </source>
</evidence>
<feature type="signal peptide" evidence="1">
    <location>
        <begin position="1"/>
        <end position="18"/>
    </location>
</feature>
<dbReference type="EMBL" id="LWQT01000028">
    <property type="protein sequence ID" value="OAN54585.1"/>
    <property type="molecule type" value="Genomic_DNA"/>
</dbReference>
<dbReference type="InterPro" id="IPR012338">
    <property type="entry name" value="Beta-lactam/transpept-like"/>
</dbReference>
<reference evidence="3 4" key="1">
    <citation type="submission" date="2016-04" db="EMBL/GenBank/DDBJ databases">
        <title>Draft genome sequence of freshwater magnetotactic bacteria Magnetospirillum marisnigri SP-1 and Magnetospirillum moscoviense BB-1.</title>
        <authorList>
            <person name="Koziaeva V."/>
            <person name="Dziuba M.V."/>
            <person name="Ivanov T.M."/>
            <person name="Kuznetsov B."/>
            <person name="Grouzdev D.S."/>
        </authorList>
    </citation>
    <scope>NUCLEOTIDE SEQUENCE [LARGE SCALE GENOMIC DNA]</scope>
    <source>
        <strain evidence="3 4">SP-1</strain>
    </source>
</reference>
<comment type="caution">
    <text evidence="3">The sequence shown here is derived from an EMBL/GenBank/DDBJ whole genome shotgun (WGS) entry which is preliminary data.</text>
</comment>
<dbReference type="InterPro" id="IPR001466">
    <property type="entry name" value="Beta-lactam-related"/>
</dbReference>
<dbReference type="SUPFAM" id="SSF56601">
    <property type="entry name" value="beta-lactamase/transpeptidase-like"/>
    <property type="match status" value="1"/>
</dbReference>
<dbReference type="Gene3D" id="3.40.710.10">
    <property type="entry name" value="DD-peptidase/beta-lactamase superfamily"/>
    <property type="match status" value="1"/>
</dbReference>
<dbReference type="AlphaFoldDB" id="A0A178MVM2"/>
<dbReference type="PANTHER" id="PTHR46825:SF7">
    <property type="entry name" value="D-ALANYL-D-ALANINE CARBOXYPEPTIDASE"/>
    <property type="match status" value="1"/>
</dbReference>